<evidence type="ECO:0000313" key="1">
    <source>
        <dbReference type="EMBL" id="KAF0558838.1"/>
    </source>
</evidence>
<sequence length="109" mass="12304">MNNSENDYSKYENEDLFLLVERNNTENSNFTNQVLNYENNSRYCGICGQAGHNARICTSQDGYNILLTGVGHNNESLKRTIDINNNNKSYHCGTCSKAGHNARTYNATE</sequence>
<keyword evidence="2" id="KW-1185">Reference proteome</keyword>
<dbReference type="AlphaFoldDB" id="A0A8H4EVG6"/>
<evidence type="ECO:0008006" key="3">
    <source>
        <dbReference type="Google" id="ProtNLM"/>
    </source>
</evidence>
<proteinExistence type="predicted"/>
<dbReference type="Proteomes" id="UP000439903">
    <property type="component" value="Unassembled WGS sequence"/>
</dbReference>
<accession>A0A8H4EVG6</accession>
<reference evidence="1 2" key="1">
    <citation type="journal article" date="2019" name="Environ. Microbiol.">
        <title>At the nexus of three kingdoms: the genome of the mycorrhizal fungus Gigaspora margarita provides insights into plant, endobacterial and fungal interactions.</title>
        <authorList>
            <person name="Venice F."/>
            <person name="Ghignone S."/>
            <person name="Salvioli di Fossalunga A."/>
            <person name="Amselem J."/>
            <person name="Novero M."/>
            <person name="Xianan X."/>
            <person name="Sedzielewska Toro K."/>
            <person name="Morin E."/>
            <person name="Lipzen A."/>
            <person name="Grigoriev I.V."/>
            <person name="Henrissat B."/>
            <person name="Martin F.M."/>
            <person name="Bonfante P."/>
        </authorList>
    </citation>
    <scope>NUCLEOTIDE SEQUENCE [LARGE SCALE GENOMIC DNA]</scope>
    <source>
        <strain evidence="1 2">BEG34</strain>
    </source>
</reference>
<dbReference type="EMBL" id="WTPW01000019">
    <property type="protein sequence ID" value="KAF0558838.1"/>
    <property type="molecule type" value="Genomic_DNA"/>
</dbReference>
<evidence type="ECO:0000313" key="2">
    <source>
        <dbReference type="Proteomes" id="UP000439903"/>
    </source>
</evidence>
<gene>
    <name evidence="1" type="ORF">F8M41_007798</name>
</gene>
<organism evidence="1 2">
    <name type="scientific">Gigaspora margarita</name>
    <dbReference type="NCBI Taxonomy" id="4874"/>
    <lineage>
        <taxon>Eukaryota</taxon>
        <taxon>Fungi</taxon>
        <taxon>Fungi incertae sedis</taxon>
        <taxon>Mucoromycota</taxon>
        <taxon>Glomeromycotina</taxon>
        <taxon>Glomeromycetes</taxon>
        <taxon>Diversisporales</taxon>
        <taxon>Gigasporaceae</taxon>
        <taxon>Gigaspora</taxon>
    </lineage>
</organism>
<name>A0A8H4EVG6_GIGMA</name>
<protein>
    <recommendedName>
        <fullName evidence="3">CCHC-type domain-containing protein</fullName>
    </recommendedName>
</protein>
<comment type="caution">
    <text evidence="1">The sequence shown here is derived from an EMBL/GenBank/DDBJ whole genome shotgun (WGS) entry which is preliminary data.</text>
</comment>
<dbReference type="OrthoDB" id="2429921at2759"/>
<dbReference type="Gene3D" id="4.10.60.10">
    <property type="entry name" value="Zinc finger, CCHC-type"/>
    <property type="match status" value="1"/>
</dbReference>